<organism evidence="9 10">
    <name type="scientific">Methanoculleus formosensis</name>
    <dbReference type="NCBI Taxonomy" id="2590886"/>
    <lineage>
        <taxon>Archaea</taxon>
        <taxon>Methanobacteriati</taxon>
        <taxon>Methanobacteriota</taxon>
        <taxon>Stenosarchaea group</taxon>
        <taxon>Methanomicrobia</taxon>
        <taxon>Methanomicrobiales</taxon>
        <taxon>Methanomicrobiaceae</taxon>
        <taxon>Methanoculleus</taxon>
    </lineage>
</organism>
<protein>
    <submittedName>
        <fullName evidence="9">Na(+)/H(+) antiporter subunit D</fullName>
    </submittedName>
</protein>
<feature type="transmembrane region" description="Helical" evidence="7">
    <location>
        <begin position="406"/>
        <end position="437"/>
    </location>
</feature>
<evidence type="ECO:0000313" key="10">
    <source>
        <dbReference type="Proteomes" id="UP001065682"/>
    </source>
</evidence>
<feature type="transmembrane region" description="Helical" evidence="7">
    <location>
        <begin position="239"/>
        <end position="256"/>
    </location>
</feature>
<evidence type="ECO:0000256" key="3">
    <source>
        <dbReference type="ARBA" id="ARBA00022692"/>
    </source>
</evidence>
<evidence type="ECO:0000256" key="7">
    <source>
        <dbReference type="SAM" id="Phobius"/>
    </source>
</evidence>
<dbReference type="RefSeq" id="WP_261598007.1">
    <property type="nucleotide sequence ID" value="NZ_VHLL01000006.1"/>
</dbReference>
<dbReference type="PANTHER" id="PTHR42682">
    <property type="entry name" value="HYDROGENASE-4 COMPONENT F"/>
    <property type="match status" value="1"/>
</dbReference>
<feature type="transmembrane region" description="Helical" evidence="7">
    <location>
        <begin position="6"/>
        <end position="22"/>
    </location>
</feature>
<dbReference type="NCBIfam" id="NF009310">
    <property type="entry name" value="PRK12668.1"/>
    <property type="match status" value="1"/>
</dbReference>
<keyword evidence="2" id="KW-1003">Cell membrane</keyword>
<keyword evidence="4 7" id="KW-1133">Transmembrane helix</keyword>
<feature type="transmembrane region" description="Helical" evidence="7">
    <location>
        <begin position="214"/>
        <end position="233"/>
    </location>
</feature>
<feature type="domain" description="NADH:quinone oxidoreductase/Mrp antiporter transmembrane" evidence="8">
    <location>
        <begin position="110"/>
        <end position="374"/>
    </location>
</feature>
<dbReference type="GO" id="GO:0016491">
    <property type="term" value="F:oxidoreductase activity"/>
    <property type="evidence" value="ECO:0007669"/>
    <property type="project" value="UniProtKB-KW"/>
</dbReference>
<dbReference type="PRINTS" id="PR01434">
    <property type="entry name" value="NADHDHGNASE5"/>
</dbReference>
<accession>A0A9E5DFQ1</accession>
<feature type="transmembrane region" description="Helical" evidence="7">
    <location>
        <begin position="147"/>
        <end position="167"/>
    </location>
</feature>
<evidence type="ECO:0000259" key="8">
    <source>
        <dbReference type="Pfam" id="PF00361"/>
    </source>
</evidence>
<dbReference type="EMBL" id="VHLL01000006">
    <property type="protein sequence ID" value="MCT8337890.1"/>
    <property type="molecule type" value="Genomic_DNA"/>
</dbReference>
<feature type="transmembrane region" description="Helical" evidence="7">
    <location>
        <begin position="575"/>
        <end position="594"/>
    </location>
</feature>
<evidence type="ECO:0000256" key="1">
    <source>
        <dbReference type="ARBA" id="ARBA00004651"/>
    </source>
</evidence>
<feature type="transmembrane region" description="Helical" evidence="7">
    <location>
        <begin position="268"/>
        <end position="292"/>
    </location>
</feature>
<gene>
    <name evidence="9" type="ORF">FKB36_10440</name>
</gene>
<reference evidence="9" key="1">
    <citation type="submission" date="2019-06" db="EMBL/GenBank/DDBJ databases">
        <title>Methanoculleus strain from Tamsui River, Taipei, Taiwan.</title>
        <authorList>
            <person name="You Y.-T."/>
            <person name="Chen S.-C."/>
            <person name="Lai S.-J."/>
            <person name="Lee Y.-C."/>
            <person name="Lai M.-C."/>
        </authorList>
    </citation>
    <scope>NUCLEOTIDE SEQUENCE</scope>
    <source>
        <strain evidence="9">Afa-1</strain>
    </source>
</reference>
<feature type="transmembrane region" description="Helical" evidence="7">
    <location>
        <begin position="332"/>
        <end position="350"/>
    </location>
</feature>
<evidence type="ECO:0000256" key="5">
    <source>
        <dbReference type="ARBA" id="ARBA00023002"/>
    </source>
</evidence>
<evidence type="ECO:0000256" key="2">
    <source>
        <dbReference type="ARBA" id="ARBA00022475"/>
    </source>
</evidence>
<dbReference type="PANTHER" id="PTHR42682:SF4">
    <property type="entry name" value="NADH-UBIQUINONE_PLASTOQUINONE"/>
    <property type="match status" value="1"/>
</dbReference>
<comment type="caution">
    <text evidence="9">The sequence shown here is derived from an EMBL/GenBank/DDBJ whole genome shotgun (WGS) entry which is preliminary data.</text>
</comment>
<sequence>MIEIPPALIPIVGALLVPLLSGKVRKAYLLAVSVATLAATLVLTPGSTFTVPFLGYDLALLHVDSLSLIVGYIFAFIGVIAIVYGMREERTGHHIAALIQIGSGLGIVFAGDFLSLYIFWEALAVTSVALIWYGGREDSRGAGMRYILLHIFGGGCLLGGIALQVAATGSMAVGEVAPGISSILLLIGIGVNAAFIPLHVWLPDAYPRSSVAGGVILCVFTTKAAIYLLARTFPGAEAVAYMGGLMVIYGVSLALLQNDVRKLLSYHIVSQVGYMVVGIGIGTALGVSGGIAHLFNHILYKGLLFMCMGAVIYTTGRHNLTELGGLARRMPVTMIACVIAAASISGIPGFNGYISKGMVIDAAASMQMTGLGLLLTLGAVGTLLSFVKLTYYVFFKKNNEIEAREAPLPMLIAMVATAFCCILFGVYPGLLFAILPIPVDYHPFTAGHLIETGGIVVVAAVILLLGWNLFKPKEKSVPDLMEVYRLGGRGLLGFSTTAVNRVSDALAAARRSVIARLGWFVQDPVMATTILAGTALLPVARAALPRARAASLEEDLMRTRDEYPGNPARMWGTGYGLLLVTLFLIIYFAVLFLIG</sequence>
<dbReference type="InterPro" id="IPR052175">
    <property type="entry name" value="ComplexI-like_HydComp"/>
</dbReference>
<feature type="transmembrane region" description="Helical" evidence="7">
    <location>
        <begin position="449"/>
        <end position="470"/>
    </location>
</feature>
<feature type="transmembrane region" description="Helical" evidence="7">
    <location>
        <begin position="66"/>
        <end position="86"/>
    </location>
</feature>
<feature type="transmembrane region" description="Helical" evidence="7">
    <location>
        <begin position="179"/>
        <end position="202"/>
    </location>
</feature>
<dbReference type="Pfam" id="PF00361">
    <property type="entry name" value="Proton_antipo_M"/>
    <property type="match status" value="1"/>
</dbReference>
<feature type="transmembrane region" description="Helical" evidence="7">
    <location>
        <begin position="370"/>
        <end position="394"/>
    </location>
</feature>
<feature type="transmembrane region" description="Helical" evidence="7">
    <location>
        <begin position="93"/>
        <end position="111"/>
    </location>
</feature>
<proteinExistence type="predicted"/>
<evidence type="ECO:0000256" key="6">
    <source>
        <dbReference type="ARBA" id="ARBA00023136"/>
    </source>
</evidence>
<evidence type="ECO:0000256" key="4">
    <source>
        <dbReference type="ARBA" id="ARBA00022989"/>
    </source>
</evidence>
<feature type="transmembrane region" description="Helical" evidence="7">
    <location>
        <begin position="298"/>
        <end position="320"/>
    </location>
</feature>
<dbReference type="Proteomes" id="UP001065682">
    <property type="component" value="Unassembled WGS sequence"/>
</dbReference>
<feature type="transmembrane region" description="Helical" evidence="7">
    <location>
        <begin position="29"/>
        <end position="54"/>
    </location>
</feature>
<keyword evidence="10" id="KW-1185">Reference proteome</keyword>
<keyword evidence="6 7" id="KW-0472">Membrane</keyword>
<comment type="subcellular location">
    <subcellularLocation>
        <location evidence="1">Cell membrane</location>
        <topology evidence="1">Multi-pass membrane protein</topology>
    </subcellularLocation>
</comment>
<feature type="transmembrane region" description="Helical" evidence="7">
    <location>
        <begin position="117"/>
        <end position="135"/>
    </location>
</feature>
<name>A0A9E5DFQ1_9EURY</name>
<keyword evidence="3 7" id="KW-0812">Transmembrane</keyword>
<dbReference type="InterPro" id="IPR001750">
    <property type="entry name" value="ND/Mrp_TM"/>
</dbReference>
<dbReference type="GO" id="GO:0005886">
    <property type="term" value="C:plasma membrane"/>
    <property type="evidence" value="ECO:0007669"/>
    <property type="project" value="UniProtKB-SubCell"/>
</dbReference>
<dbReference type="AlphaFoldDB" id="A0A9E5DFQ1"/>
<keyword evidence="5" id="KW-0560">Oxidoreductase</keyword>
<evidence type="ECO:0000313" key="9">
    <source>
        <dbReference type="EMBL" id="MCT8337890.1"/>
    </source>
</evidence>